<name>A0ABP1AXE4_9BRYO</name>
<dbReference type="EMBL" id="OZ023718">
    <property type="protein sequence ID" value="CAK9867264.1"/>
    <property type="molecule type" value="Genomic_DNA"/>
</dbReference>
<protein>
    <recommendedName>
        <fullName evidence="3">Secreted protein</fullName>
    </recommendedName>
</protein>
<evidence type="ECO:0008006" key="3">
    <source>
        <dbReference type="Google" id="ProtNLM"/>
    </source>
</evidence>
<gene>
    <name evidence="1" type="ORF">CSSPJE1EN2_LOCUS10259</name>
</gene>
<proteinExistence type="predicted"/>
<evidence type="ECO:0000313" key="1">
    <source>
        <dbReference type="EMBL" id="CAK9867264.1"/>
    </source>
</evidence>
<keyword evidence="2" id="KW-1185">Reference proteome</keyword>
<organism evidence="1 2">
    <name type="scientific">Sphagnum jensenii</name>
    <dbReference type="NCBI Taxonomy" id="128206"/>
    <lineage>
        <taxon>Eukaryota</taxon>
        <taxon>Viridiplantae</taxon>
        <taxon>Streptophyta</taxon>
        <taxon>Embryophyta</taxon>
        <taxon>Bryophyta</taxon>
        <taxon>Sphagnophytina</taxon>
        <taxon>Sphagnopsida</taxon>
        <taxon>Sphagnales</taxon>
        <taxon>Sphagnaceae</taxon>
        <taxon>Sphagnum</taxon>
    </lineage>
</organism>
<evidence type="ECO:0000313" key="2">
    <source>
        <dbReference type="Proteomes" id="UP001497522"/>
    </source>
</evidence>
<sequence>MCLYLSLTVKMSHIFSCNFICLSNALHSQVYSGNIFDKLFVFIFVQALLSVLCLEQHNAFNAFQWTLQRTPESLRTLHQPIHPRIIPVPPSHQVAQENHRQFLTSIG</sequence>
<accession>A0ABP1AXE4</accession>
<dbReference type="Proteomes" id="UP001497522">
    <property type="component" value="Chromosome 17"/>
</dbReference>
<reference evidence="1" key="1">
    <citation type="submission" date="2024-03" db="EMBL/GenBank/DDBJ databases">
        <authorList>
            <consortium name="ELIXIR-Norway"/>
            <consortium name="Elixir Norway"/>
        </authorList>
    </citation>
    <scope>NUCLEOTIDE SEQUENCE</scope>
</reference>